<sequence length="194" mass="22424">MKNVSLLPVTLVLSMNGPFVFMPDSEEDEEVTSKTIGLDVGQDVKLLIQFDPTFKDDLHTRIIEESLTIRYLEHPHVDLVELRGAVHFPNLQFETMLVDFGCILNDTEMVHYMTMTNNSPLLVKYNWKFLVDNWEYTIRDAVSSPNENENEKIDAENERREGVGSPKDSFQRLNSTPTREEVKQPHPTVTYTYT</sequence>
<reference evidence="2" key="5">
    <citation type="submission" date="2025-09" db="UniProtKB">
        <authorList>
            <consortium name="Ensembl"/>
        </authorList>
    </citation>
    <scope>IDENTIFICATION</scope>
</reference>
<keyword evidence="3" id="KW-1185">Reference proteome</keyword>
<dbReference type="PANTHER" id="PTHR23053:SF0">
    <property type="entry name" value="HYDROCEPHALUS-INDUCING PROTEIN HOMOLOG"/>
    <property type="match status" value="1"/>
</dbReference>
<dbReference type="GO" id="GO:0003341">
    <property type="term" value="P:cilium movement"/>
    <property type="evidence" value="ECO:0007669"/>
    <property type="project" value="TreeGrafter"/>
</dbReference>
<dbReference type="GO" id="GO:1904158">
    <property type="term" value="P:axonemal central apparatus assembly"/>
    <property type="evidence" value="ECO:0007669"/>
    <property type="project" value="TreeGrafter"/>
</dbReference>
<evidence type="ECO:0000313" key="2">
    <source>
        <dbReference type="Ensembl" id="ENSCMIP00000022773.1"/>
    </source>
</evidence>
<dbReference type="Proteomes" id="UP000314986">
    <property type="component" value="Unassembled WGS sequence"/>
</dbReference>
<reference evidence="3" key="2">
    <citation type="journal article" date="2007" name="PLoS Biol.">
        <title>Survey sequencing and comparative analysis of the elephant shark (Callorhinchus milii) genome.</title>
        <authorList>
            <person name="Venkatesh B."/>
            <person name="Kirkness E.F."/>
            <person name="Loh Y.H."/>
            <person name="Halpern A.L."/>
            <person name="Lee A.P."/>
            <person name="Johnson J."/>
            <person name="Dandona N."/>
            <person name="Viswanathan L.D."/>
            <person name="Tay A."/>
            <person name="Venter J.C."/>
            <person name="Strausberg R.L."/>
            <person name="Brenner S."/>
        </authorList>
    </citation>
    <scope>NUCLEOTIDE SEQUENCE [LARGE SCALE GENOMIC DNA]</scope>
</reference>
<dbReference type="GeneTree" id="ENSGT00940000163228"/>
<dbReference type="GO" id="GO:0005930">
    <property type="term" value="C:axoneme"/>
    <property type="evidence" value="ECO:0007669"/>
    <property type="project" value="TreeGrafter"/>
</dbReference>
<dbReference type="AlphaFoldDB" id="A0A4W3I6W2"/>
<accession>A0A4W3I6W2</accession>
<reference evidence="3" key="3">
    <citation type="journal article" date="2014" name="Nature">
        <title>Elephant shark genome provides unique insights into gnathostome evolution.</title>
        <authorList>
            <consortium name="International Elephant Shark Genome Sequencing Consortium"/>
            <person name="Venkatesh B."/>
            <person name="Lee A.P."/>
            <person name="Ravi V."/>
            <person name="Maurya A.K."/>
            <person name="Lian M.M."/>
            <person name="Swann J.B."/>
            <person name="Ohta Y."/>
            <person name="Flajnik M.F."/>
            <person name="Sutoh Y."/>
            <person name="Kasahara M."/>
            <person name="Hoon S."/>
            <person name="Gangu V."/>
            <person name="Roy S.W."/>
            <person name="Irimia M."/>
            <person name="Korzh V."/>
            <person name="Kondrychyn I."/>
            <person name="Lim Z.W."/>
            <person name="Tay B.H."/>
            <person name="Tohari S."/>
            <person name="Kong K.W."/>
            <person name="Ho S."/>
            <person name="Lorente-Galdos B."/>
            <person name="Quilez J."/>
            <person name="Marques-Bonet T."/>
            <person name="Raney B.J."/>
            <person name="Ingham P.W."/>
            <person name="Tay A."/>
            <person name="Hillier L.W."/>
            <person name="Minx P."/>
            <person name="Boehm T."/>
            <person name="Wilson R.K."/>
            <person name="Brenner S."/>
            <person name="Warren W.C."/>
        </authorList>
    </citation>
    <scope>NUCLEOTIDE SEQUENCE [LARGE SCALE GENOMIC DNA]</scope>
</reference>
<dbReference type="InterPro" id="IPR033305">
    <property type="entry name" value="Hydin-like"/>
</dbReference>
<name>A0A4W3I6W2_CALMI</name>
<evidence type="ECO:0000313" key="3">
    <source>
        <dbReference type="Proteomes" id="UP000314986"/>
    </source>
</evidence>
<protein>
    <submittedName>
        <fullName evidence="2">Uncharacterized protein</fullName>
    </submittedName>
</protein>
<reference evidence="2" key="4">
    <citation type="submission" date="2025-08" db="UniProtKB">
        <authorList>
            <consortium name="Ensembl"/>
        </authorList>
    </citation>
    <scope>IDENTIFICATION</scope>
</reference>
<feature type="region of interest" description="Disordered" evidence="1">
    <location>
        <begin position="145"/>
        <end position="194"/>
    </location>
</feature>
<evidence type="ECO:0000256" key="1">
    <source>
        <dbReference type="SAM" id="MobiDB-lite"/>
    </source>
</evidence>
<dbReference type="Ensembl" id="ENSCMIT00000023162.1">
    <property type="protein sequence ID" value="ENSCMIP00000022773.1"/>
    <property type="gene ID" value="ENSCMIG00000010226.1"/>
</dbReference>
<proteinExistence type="predicted"/>
<dbReference type="PANTHER" id="PTHR23053">
    <property type="entry name" value="DLEC1 DELETED IN LUNG AND ESOPHAGEAL CANCER 1"/>
    <property type="match status" value="1"/>
</dbReference>
<organism evidence="2 3">
    <name type="scientific">Callorhinchus milii</name>
    <name type="common">Ghost shark</name>
    <dbReference type="NCBI Taxonomy" id="7868"/>
    <lineage>
        <taxon>Eukaryota</taxon>
        <taxon>Metazoa</taxon>
        <taxon>Chordata</taxon>
        <taxon>Craniata</taxon>
        <taxon>Vertebrata</taxon>
        <taxon>Chondrichthyes</taxon>
        <taxon>Holocephali</taxon>
        <taxon>Chimaeriformes</taxon>
        <taxon>Callorhinchidae</taxon>
        <taxon>Callorhinchus</taxon>
    </lineage>
</organism>
<feature type="compositionally biased region" description="Basic and acidic residues" evidence="1">
    <location>
        <begin position="149"/>
        <end position="162"/>
    </location>
</feature>
<reference evidence="3" key="1">
    <citation type="journal article" date="2006" name="Science">
        <title>Ancient noncoding elements conserved in the human genome.</title>
        <authorList>
            <person name="Venkatesh B."/>
            <person name="Kirkness E.F."/>
            <person name="Loh Y.H."/>
            <person name="Halpern A.L."/>
            <person name="Lee A.P."/>
            <person name="Johnson J."/>
            <person name="Dandona N."/>
            <person name="Viswanathan L.D."/>
            <person name="Tay A."/>
            <person name="Venter J.C."/>
            <person name="Strausberg R.L."/>
            <person name="Brenner S."/>
        </authorList>
    </citation>
    <scope>NUCLEOTIDE SEQUENCE [LARGE SCALE GENOMIC DNA]</scope>
</reference>